<dbReference type="AlphaFoldDB" id="A0ABD5WYC4"/>
<evidence type="ECO:0000256" key="1">
    <source>
        <dbReference type="ARBA" id="ARBA00022723"/>
    </source>
</evidence>
<dbReference type="Pfam" id="PF07687">
    <property type="entry name" value="M20_dimer"/>
    <property type="match status" value="1"/>
</dbReference>
<dbReference type="InterPro" id="IPR050072">
    <property type="entry name" value="Peptidase_M20A"/>
</dbReference>
<dbReference type="InterPro" id="IPR002933">
    <property type="entry name" value="Peptidase_M20"/>
</dbReference>
<keyword evidence="5" id="KW-1185">Reference proteome</keyword>
<evidence type="ECO:0000313" key="5">
    <source>
        <dbReference type="Proteomes" id="UP001596388"/>
    </source>
</evidence>
<protein>
    <submittedName>
        <fullName evidence="4">M20/M25/M40 family metallo-hydrolase</fullName>
    </submittedName>
</protein>
<dbReference type="SUPFAM" id="SSF55031">
    <property type="entry name" value="Bacterial exopeptidase dimerisation domain"/>
    <property type="match status" value="1"/>
</dbReference>
<dbReference type="RefSeq" id="WP_276237171.1">
    <property type="nucleotide sequence ID" value="NZ_CP119989.1"/>
</dbReference>
<accession>A0ABD5WYC4</accession>
<reference evidence="4 5" key="1">
    <citation type="journal article" date="2019" name="Int. J. Syst. Evol. Microbiol.">
        <title>The Global Catalogue of Microorganisms (GCM) 10K type strain sequencing project: providing services to taxonomists for standard genome sequencing and annotation.</title>
        <authorList>
            <consortium name="The Broad Institute Genomics Platform"/>
            <consortium name="The Broad Institute Genome Sequencing Center for Infectious Disease"/>
            <person name="Wu L."/>
            <person name="Ma J."/>
        </authorList>
    </citation>
    <scope>NUCLEOTIDE SEQUENCE [LARGE SCALE GENOMIC DNA]</scope>
    <source>
        <strain evidence="4 5">DT55</strain>
    </source>
</reference>
<dbReference type="PANTHER" id="PTHR43808:SF25">
    <property type="entry name" value="PEPTIDASE M20 DIMERISATION DOMAIN-CONTAINING PROTEIN"/>
    <property type="match status" value="1"/>
</dbReference>
<organism evidence="4 5">
    <name type="scientific">Halobaculum marinum</name>
    <dbReference type="NCBI Taxonomy" id="3031996"/>
    <lineage>
        <taxon>Archaea</taxon>
        <taxon>Methanobacteriati</taxon>
        <taxon>Methanobacteriota</taxon>
        <taxon>Stenosarchaea group</taxon>
        <taxon>Halobacteria</taxon>
        <taxon>Halobacteriales</taxon>
        <taxon>Haloferacaceae</taxon>
        <taxon>Halobaculum</taxon>
    </lineage>
</organism>
<keyword evidence="2" id="KW-0378">Hydrolase</keyword>
<dbReference type="SUPFAM" id="SSF53187">
    <property type="entry name" value="Zn-dependent exopeptidases"/>
    <property type="match status" value="1"/>
</dbReference>
<comment type="caution">
    <text evidence="4">The sequence shown here is derived from an EMBL/GenBank/DDBJ whole genome shotgun (WGS) entry which is preliminary data.</text>
</comment>
<keyword evidence="1" id="KW-0479">Metal-binding</keyword>
<dbReference type="EMBL" id="JBHTAG010000003">
    <property type="protein sequence ID" value="MFC7098326.1"/>
    <property type="molecule type" value="Genomic_DNA"/>
</dbReference>
<dbReference type="Gene3D" id="3.40.630.10">
    <property type="entry name" value="Zn peptidases"/>
    <property type="match status" value="1"/>
</dbReference>
<name>A0ABD5WYC4_9EURY</name>
<dbReference type="Gene3D" id="3.30.70.360">
    <property type="match status" value="1"/>
</dbReference>
<dbReference type="Pfam" id="PF01546">
    <property type="entry name" value="Peptidase_M20"/>
    <property type="match status" value="1"/>
</dbReference>
<evidence type="ECO:0000313" key="4">
    <source>
        <dbReference type="EMBL" id="MFC7098326.1"/>
    </source>
</evidence>
<dbReference type="GeneID" id="79270750"/>
<dbReference type="PANTHER" id="PTHR43808">
    <property type="entry name" value="ACETYLORNITHINE DEACETYLASE"/>
    <property type="match status" value="1"/>
</dbReference>
<dbReference type="Proteomes" id="UP001596388">
    <property type="component" value="Unassembled WGS sequence"/>
</dbReference>
<evidence type="ECO:0000259" key="3">
    <source>
        <dbReference type="Pfam" id="PF07687"/>
    </source>
</evidence>
<evidence type="ECO:0000256" key="2">
    <source>
        <dbReference type="ARBA" id="ARBA00022801"/>
    </source>
</evidence>
<dbReference type="InterPro" id="IPR036264">
    <property type="entry name" value="Bact_exopeptidase_dim_dom"/>
</dbReference>
<feature type="domain" description="Peptidase M20 dimerisation" evidence="3">
    <location>
        <begin position="206"/>
        <end position="316"/>
    </location>
</feature>
<sequence length="423" mass="45670">MTRFATYDDELREFTATLLAFETTDGRERPAQEWLLDRLASFGFDTYEWTADAERLADLHEFPDDPDAIPVADRPSVAGVAEFGDPDAGPTVVLNGHVDVVPADEELWETDPFDPVWGETDDGAATLTARGAADMKAGTAMGVFAGRALADAAEDLSLNGRVVVESVVGEEEGGIGAAAAAVDNPYPFERDAAIVTEPTELTPVTATEGSLMKRLHLDGRSAHAARRWNGESVLPHFERIRRAFETLEAERAERVSHPRYGQFSNPWPVNVGTVRAGSWASSVPATLDAEVRIGVAPGETLEGVEAEFEAALADVVDDDEWLSAHPPRFERFSVQFSPSEIDPDEPVVTALRAAMAEAGCPNTEPIGETYGADSRHYIAAGIPTVVFGPGDIDEAHFPNETIVWEEVLTAGEVVTDTVRRLLS</sequence>
<dbReference type="GO" id="GO:0016787">
    <property type="term" value="F:hydrolase activity"/>
    <property type="evidence" value="ECO:0007669"/>
    <property type="project" value="UniProtKB-KW"/>
</dbReference>
<proteinExistence type="predicted"/>
<dbReference type="GO" id="GO:0046872">
    <property type="term" value="F:metal ion binding"/>
    <property type="evidence" value="ECO:0007669"/>
    <property type="project" value="UniProtKB-KW"/>
</dbReference>
<gene>
    <name evidence="4" type="ORF">ACFQKD_13525</name>
</gene>
<dbReference type="InterPro" id="IPR011650">
    <property type="entry name" value="Peptidase_M20_dimer"/>
</dbReference>